<reference evidence="9 10" key="1">
    <citation type="submission" date="2014-07" db="EMBL/GenBank/DDBJ databases">
        <title>Epilithonimonas lactis LMG 22401 Genome.</title>
        <authorList>
            <person name="Pipes S.E."/>
            <person name="Stropko S.J."/>
        </authorList>
    </citation>
    <scope>NUCLEOTIDE SEQUENCE [LARGE SCALE GENOMIC DNA]</scope>
    <source>
        <strain evidence="9 10">LMG 24401</strain>
    </source>
</reference>
<dbReference type="GO" id="GO:0046872">
    <property type="term" value="F:metal ion binding"/>
    <property type="evidence" value="ECO:0007669"/>
    <property type="project" value="UniProtKB-KW"/>
</dbReference>
<keyword evidence="2" id="KW-0479">Metal-binding</keyword>
<dbReference type="Proteomes" id="UP000028623">
    <property type="component" value="Unassembled WGS sequence"/>
</dbReference>
<evidence type="ECO:0000256" key="5">
    <source>
        <dbReference type="ARBA" id="ARBA00023049"/>
    </source>
</evidence>
<evidence type="ECO:0000256" key="7">
    <source>
        <dbReference type="SAM" id="MobiDB-lite"/>
    </source>
</evidence>
<sequence length="271" mass="29267">MKKIIFCAIILGGFCTTNAQKISLGKATDIAGKGLKAMTFTNADAAKLAKESVDWMDNNNQVAGPKDPYTVRLNKLFAKHKSQDGLSLNYKVYKVKDINAFACADGSVRVFSSLMDIMTDDELLAVIGHEIGHVKNEDTKDAIKSAYLKAAALDAASASSNTVATLNNSQIGEMANAMLDATHSKKQESQADTYSYDFMKANGYNVVGAYTAFKKLALLSEGGTAQSGFQKMFNSHPDSNKRAEAIKKRAEKDGLWKDPGTVSLPTTKLTK</sequence>
<evidence type="ECO:0000313" key="10">
    <source>
        <dbReference type="Proteomes" id="UP000028623"/>
    </source>
</evidence>
<dbReference type="EMBL" id="JPLY01000001">
    <property type="protein sequence ID" value="KFC23904.1"/>
    <property type="molecule type" value="Genomic_DNA"/>
</dbReference>
<evidence type="ECO:0000256" key="6">
    <source>
        <dbReference type="RuleBase" id="RU003983"/>
    </source>
</evidence>
<feature type="region of interest" description="Disordered" evidence="7">
    <location>
        <begin position="249"/>
        <end position="271"/>
    </location>
</feature>
<dbReference type="MEROPS" id="M48.022"/>
<dbReference type="AlphaFoldDB" id="A0A085BN59"/>
<evidence type="ECO:0000259" key="8">
    <source>
        <dbReference type="Pfam" id="PF01435"/>
    </source>
</evidence>
<comment type="caution">
    <text evidence="9">The sequence shown here is derived from an EMBL/GenBank/DDBJ whole genome shotgun (WGS) entry which is preliminary data.</text>
</comment>
<keyword evidence="10" id="KW-1185">Reference proteome</keyword>
<dbReference type="GO" id="GO:0004222">
    <property type="term" value="F:metalloendopeptidase activity"/>
    <property type="evidence" value="ECO:0007669"/>
    <property type="project" value="InterPro"/>
</dbReference>
<evidence type="ECO:0000256" key="2">
    <source>
        <dbReference type="ARBA" id="ARBA00022723"/>
    </source>
</evidence>
<dbReference type="OrthoDB" id="9810445at2"/>
<evidence type="ECO:0000256" key="1">
    <source>
        <dbReference type="ARBA" id="ARBA00022670"/>
    </source>
</evidence>
<organism evidence="9 10">
    <name type="scientific">Epilithonimonas lactis</name>
    <dbReference type="NCBI Taxonomy" id="421072"/>
    <lineage>
        <taxon>Bacteria</taxon>
        <taxon>Pseudomonadati</taxon>
        <taxon>Bacteroidota</taxon>
        <taxon>Flavobacteriia</taxon>
        <taxon>Flavobacteriales</taxon>
        <taxon>Weeksellaceae</taxon>
        <taxon>Chryseobacterium group</taxon>
        <taxon>Epilithonimonas</taxon>
    </lineage>
</organism>
<accession>A0A085BN59</accession>
<dbReference type="InterPro" id="IPR051156">
    <property type="entry name" value="Mito/Outer_Membr_Metalloprot"/>
</dbReference>
<dbReference type="CDD" id="cd07334">
    <property type="entry name" value="M48C_loiP_like"/>
    <property type="match status" value="1"/>
</dbReference>
<dbReference type="Pfam" id="PF01435">
    <property type="entry name" value="Peptidase_M48"/>
    <property type="match status" value="1"/>
</dbReference>
<dbReference type="Gene3D" id="3.30.2010.10">
    <property type="entry name" value="Metalloproteases ('zincins'), catalytic domain"/>
    <property type="match status" value="1"/>
</dbReference>
<dbReference type="InterPro" id="IPR001915">
    <property type="entry name" value="Peptidase_M48"/>
</dbReference>
<dbReference type="PANTHER" id="PTHR22726:SF8">
    <property type="entry name" value="METALLOPROTEASE YCAL"/>
    <property type="match status" value="1"/>
</dbReference>
<gene>
    <name evidence="9" type="ORF">IO89_04915</name>
</gene>
<keyword evidence="4 6" id="KW-0862">Zinc</keyword>
<protein>
    <submittedName>
        <fullName evidence="9">Peptidase</fullName>
    </submittedName>
</protein>
<feature type="domain" description="Peptidase M48" evidence="8">
    <location>
        <begin position="90"/>
        <end position="249"/>
    </location>
</feature>
<comment type="similarity">
    <text evidence="6">Belongs to the peptidase M48 family.</text>
</comment>
<evidence type="ECO:0000256" key="3">
    <source>
        <dbReference type="ARBA" id="ARBA00022801"/>
    </source>
</evidence>
<keyword evidence="5 6" id="KW-0482">Metalloprotease</keyword>
<proteinExistence type="inferred from homology"/>
<dbReference type="GO" id="GO:0016020">
    <property type="term" value="C:membrane"/>
    <property type="evidence" value="ECO:0007669"/>
    <property type="project" value="TreeGrafter"/>
</dbReference>
<keyword evidence="1 6" id="KW-0645">Protease</keyword>
<dbReference type="GO" id="GO:0051603">
    <property type="term" value="P:proteolysis involved in protein catabolic process"/>
    <property type="evidence" value="ECO:0007669"/>
    <property type="project" value="TreeGrafter"/>
</dbReference>
<keyword evidence="3 6" id="KW-0378">Hydrolase</keyword>
<dbReference type="eggNOG" id="COG0501">
    <property type="taxonomic scope" value="Bacteria"/>
</dbReference>
<name>A0A085BN59_9FLAO</name>
<dbReference type="PANTHER" id="PTHR22726">
    <property type="entry name" value="METALLOENDOPEPTIDASE OMA1"/>
    <property type="match status" value="1"/>
</dbReference>
<dbReference type="STRING" id="421072.SAMN04488097_1958"/>
<evidence type="ECO:0000256" key="4">
    <source>
        <dbReference type="ARBA" id="ARBA00022833"/>
    </source>
</evidence>
<comment type="cofactor">
    <cofactor evidence="6">
        <name>Zn(2+)</name>
        <dbReference type="ChEBI" id="CHEBI:29105"/>
    </cofactor>
    <text evidence="6">Binds 1 zinc ion per subunit.</text>
</comment>
<dbReference type="RefSeq" id="WP_034974006.1">
    <property type="nucleotide sequence ID" value="NZ_FOFI01000002.1"/>
</dbReference>
<evidence type="ECO:0000313" key="9">
    <source>
        <dbReference type="EMBL" id="KFC23904.1"/>
    </source>
</evidence>